<dbReference type="PANTHER" id="PTHR30372:SF4">
    <property type="entry name" value="LIPID-A-DISACCHARIDE SYNTHASE, MITOCHONDRIAL-RELATED"/>
    <property type="match status" value="1"/>
</dbReference>
<accession>A0A5C5VN12</accession>
<dbReference type="GO" id="GO:0005543">
    <property type="term" value="F:phospholipid binding"/>
    <property type="evidence" value="ECO:0007669"/>
    <property type="project" value="TreeGrafter"/>
</dbReference>
<keyword evidence="7 11" id="KW-0808">Transferase</keyword>
<reference evidence="11 12" key="1">
    <citation type="submission" date="2019-02" db="EMBL/GenBank/DDBJ databases">
        <title>Deep-cultivation of Planctomycetes and their phenomic and genomic characterization uncovers novel biology.</title>
        <authorList>
            <person name="Wiegand S."/>
            <person name="Jogler M."/>
            <person name="Boedeker C."/>
            <person name="Pinto D."/>
            <person name="Vollmers J."/>
            <person name="Rivas-Marin E."/>
            <person name="Kohn T."/>
            <person name="Peeters S.H."/>
            <person name="Heuer A."/>
            <person name="Rast P."/>
            <person name="Oberbeckmann S."/>
            <person name="Bunk B."/>
            <person name="Jeske O."/>
            <person name="Meyerdierks A."/>
            <person name="Storesund J.E."/>
            <person name="Kallscheuer N."/>
            <person name="Luecker S."/>
            <person name="Lage O.M."/>
            <person name="Pohl T."/>
            <person name="Merkel B.J."/>
            <person name="Hornburger P."/>
            <person name="Mueller R.-W."/>
            <person name="Bruemmer F."/>
            <person name="Labrenz M."/>
            <person name="Spormann A.M."/>
            <person name="Op Den Camp H."/>
            <person name="Overmann J."/>
            <person name="Amann R."/>
            <person name="Jetten M.S.M."/>
            <person name="Mascher T."/>
            <person name="Medema M.H."/>
            <person name="Devos D.P."/>
            <person name="Kaster A.-K."/>
            <person name="Ovreas L."/>
            <person name="Rohde M."/>
            <person name="Galperin M.Y."/>
            <person name="Jogler C."/>
        </authorList>
    </citation>
    <scope>NUCLEOTIDE SEQUENCE [LARGE SCALE GENOMIC DNA]</scope>
    <source>
        <strain evidence="11 12">Enr8</strain>
    </source>
</reference>
<dbReference type="AlphaFoldDB" id="A0A5C5VN12"/>
<keyword evidence="12" id="KW-1185">Reference proteome</keyword>
<proteinExistence type="predicted"/>
<dbReference type="Pfam" id="PF02684">
    <property type="entry name" value="LpxB"/>
    <property type="match status" value="1"/>
</dbReference>
<protein>
    <recommendedName>
        <fullName evidence="3 10">Lipid-A-disaccharide synthase</fullName>
        <ecNumber evidence="2 10">2.4.1.182</ecNumber>
    </recommendedName>
</protein>
<comment type="caution">
    <text evidence="11">The sequence shown here is derived from an EMBL/GenBank/DDBJ whole genome shotgun (WGS) entry which is preliminary data.</text>
</comment>
<name>A0A5C5VN12_9BACT</name>
<dbReference type="GO" id="GO:0008915">
    <property type="term" value="F:lipid-A-disaccharide synthase activity"/>
    <property type="evidence" value="ECO:0007669"/>
    <property type="project" value="UniProtKB-UniRule"/>
</dbReference>
<evidence type="ECO:0000256" key="6">
    <source>
        <dbReference type="ARBA" id="ARBA00022676"/>
    </source>
</evidence>
<dbReference type="RefSeq" id="WP_146429308.1">
    <property type="nucleotide sequence ID" value="NZ_SJPF01000001.1"/>
</dbReference>
<evidence type="ECO:0000313" key="11">
    <source>
        <dbReference type="EMBL" id="TWT39109.1"/>
    </source>
</evidence>
<sequence>MKIFFSVGEPSGDLHGANLIRAMQARRGDLEFVGYGGPKMADAGCQLHADLTKLAIMWFLRVFLNLHRFIGLMLQANRYFRESRPDAVVLIDYPGFNWWIAARAKAHGIPVFYYGTPQLWAWGGWRVKKMRRFVDHVLCKLPFEEAWYRERDCNATFVGHPYFDQLRQHRMHDGFLADQREKKGKLVAILPGSRSQEVAANLPPFLETAKKIAEQVPDVRFAVAAYNENQAAFAFEQIIASGLDIEVQVDRTPELIQSAHCCLACSGSVSLELLYHEKPTVIHYKISPFALWVQSFFRKVRYITLVNILSTDKPFYDDEYYTYDPDALGAEQVLFPEYLTCEDRTGDMATRIVNWLQDDDAHATRIRQLHQLREKVAGGGASVRGADYILNKLAGENAAETKRAA</sequence>
<comment type="catalytic activity">
    <reaction evidence="9">
        <text>a lipid X + a UDP-2-N,3-O-bis[(3R)-3-hydroxyacyl]-alpha-D-glucosamine = a lipid A disaccharide + UDP + H(+)</text>
        <dbReference type="Rhea" id="RHEA:67828"/>
        <dbReference type="ChEBI" id="CHEBI:15378"/>
        <dbReference type="ChEBI" id="CHEBI:58223"/>
        <dbReference type="ChEBI" id="CHEBI:137748"/>
        <dbReference type="ChEBI" id="CHEBI:176338"/>
        <dbReference type="ChEBI" id="CHEBI:176343"/>
        <dbReference type="EC" id="2.4.1.182"/>
    </reaction>
</comment>
<dbReference type="NCBIfam" id="TIGR00215">
    <property type="entry name" value="lpxB"/>
    <property type="match status" value="1"/>
</dbReference>
<evidence type="ECO:0000256" key="10">
    <source>
        <dbReference type="NCBIfam" id="TIGR00215"/>
    </source>
</evidence>
<keyword evidence="5" id="KW-0441">Lipid A biosynthesis</keyword>
<dbReference type="InterPro" id="IPR003835">
    <property type="entry name" value="Glyco_trans_19"/>
</dbReference>
<dbReference type="GO" id="GO:0016020">
    <property type="term" value="C:membrane"/>
    <property type="evidence" value="ECO:0007669"/>
    <property type="project" value="GOC"/>
</dbReference>
<evidence type="ECO:0000256" key="2">
    <source>
        <dbReference type="ARBA" id="ARBA00012687"/>
    </source>
</evidence>
<dbReference type="Proteomes" id="UP000318878">
    <property type="component" value="Unassembled WGS sequence"/>
</dbReference>
<keyword evidence="6 11" id="KW-0328">Glycosyltransferase</keyword>
<evidence type="ECO:0000256" key="3">
    <source>
        <dbReference type="ARBA" id="ARBA00020902"/>
    </source>
</evidence>
<keyword evidence="8" id="KW-0443">Lipid metabolism</keyword>
<evidence type="ECO:0000256" key="1">
    <source>
        <dbReference type="ARBA" id="ARBA00002056"/>
    </source>
</evidence>
<dbReference type="GO" id="GO:0009245">
    <property type="term" value="P:lipid A biosynthetic process"/>
    <property type="evidence" value="ECO:0007669"/>
    <property type="project" value="UniProtKB-UniRule"/>
</dbReference>
<dbReference type="PANTHER" id="PTHR30372">
    <property type="entry name" value="LIPID-A-DISACCHARIDE SYNTHASE"/>
    <property type="match status" value="1"/>
</dbReference>
<evidence type="ECO:0000256" key="7">
    <source>
        <dbReference type="ARBA" id="ARBA00022679"/>
    </source>
</evidence>
<evidence type="ECO:0000313" key="12">
    <source>
        <dbReference type="Proteomes" id="UP000318878"/>
    </source>
</evidence>
<dbReference type="SUPFAM" id="SSF53756">
    <property type="entry name" value="UDP-Glycosyltransferase/glycogen phosphorylase"/>
    <property type="match status" value="1"/>
</dbReference>
<evidence type="ECO:0000256" key="8">
    <source>
        <dbReference type="ARBA" id="ARBA00023098"/>
    </source>
</evidence>
<evidence type="ECO:0000256" key="5">
    <source>
        <dbReference type="ARBA" id="ARBA00022556"/>
    </source>
</evidence>
<evidence type="ECO:0000256" key="9">
    <source>
        <dbReference type="ARBA" id="ARBA00048975"/>
    </source>
</evidence>
<dbReference type="OrthoDB" id="9801642at2"/>
<evidence type="ECO:0000256" key="4">
    <source>
        <dbReference type="ARBA" id="ARBA00022516"/>
    </source>
</evidence>
<gene>
    <name evidence="11" type="ORF">Enr8_08040</name>
</gene>
<organism evidence="11 12">
    <name type="scientific">Blastopirellula retiformator</name>
    <dbReference type="NCBI Taxonomy" id="2527970"/>
    <lineage>
        <taxon>Bacteria</taxon>
        <taxon>Pseudomonadati</taxon>
        <taxon>Planctomycetota</taxon>
        <taxon>Planctomycetia</taxon>
        <taxon>Pirellulales</taxon>
        <taxon>Pirellulaceae</taxon>
        <taxon>Blastopirellula</taxon>
    </lineage>
</organism>
<keyword evidence="4" id="KW-0444">Lipid biosynthesis</keyword>
<dbReference type="EC" id="2.4.1.182" evidence="2 10"/>
<dbReference type="EMBL" id="SJPF01000001">
    <property type="protein sequence ID" value="TWT39109.1"/>
    <property type="molecule type" value="Genomic_DNA"/>
</dbReference>
<comment type="function">
    <text evidence="1">Condensation of UDP-2,3-diacylglucosamine and 2,3-diacylglucosamine-1-phosphate to form lipid A disaccharide, a precursor of lipid A, a phosphorylated glycolipid that anchors the lipopolysaccharide to the outer membrane of the cell.</text>
</comment>